<dbReference type="Gene3D" id="3.80.10.10">
    <property type="entry name" value="Ribonuclease Inhibitor"/>
    <property type="match status" value="1"/>
</dbReference>
<evidence type="ECO:0000259" key="1">
    <source>
        <dbReference type="Pfam" id="PF00646"/>
    </source>
</evidence>
<sequence>MEGGGELRRWDELIPDALALIFKNLNLQQILTVIPRVCKSWGKVVAGPYCWQEIDIEEWSLNVEPDQLDRMIRMLITQSGGCFRKLCASGIPNNGQLISFVADHARSLHTLKLPRSDISNSMVESIVKKLSNISFLDVSYCHYIGAPALEAIGNHCKSLAVLQRVMHPLTVEQMVCQDEEAHAIATTMPKLKHLELAYALVSTDAVREILFKCRQLEYLDLRGCWDVKLDEEFLKEKFSGVKVLGPHVEDSYERNIWEDCSDFSDSSSYLAWEFMAGQVGDADDDNDSFDEAWDEMWDDEQRLEELELRFYEGFNGPIGYAWPQDA</sequence>
<dbReference type="Proteomes" id="UP000631114">
    <property type="component" value="Unassembled WGS sequence"/>
</dbReference>
<proteinExistence type="predicted"/>
<gene>
    <name evidence="2" type="ORF">IFM89_003728</name>
</gene>
<dbReference type="Pfam" id="PF00646">
    <property type="entry name" value="F-box"/>
    <property type="match status" value="1"/>
</dbReference>
<evidence type="ECO:0000313" key="2">
    <source>
        <dbReference type="EMBL" id="KAF9607914.1"/>
    </source>
</evidence>
<protein>
    <recommendedName>
        <fullName evidence="1">F-box domain-containing protein</fullName>
    </recommendedName>
</protein>
<name>A0A835LYK8_9MAGN</name>
<reference evidence="2 3" key="1">
    <citation type="submission" date="2020-10" db="EMBL/GenBank/DDBJ databases">
        <title>The Coptis chinensis genome and diversification of protoberbering-type alkaloids.</title>
        <authorList>
            <person name="Wang B."/>
            <person name="Shu S."/>
            <person name="Song C."/>
            <person name="Liu Y."/>
        </authorList>
    </citation>
    <scope>NUCLEOTIDE SEQUENCE [LARGE SCALE GENOMIC DNA]</scope>
    <source>
        <strain evidence="2">HL-2020</strain>
        <tissue evidence="2">Leaf</tissue>
    </source>
</reference>
<organism evidence="2 3">
    <name type="scientific">Coptis chinensis</name>
    <dbReference type="NCBI Taxonomy" id="261450"/>
    <lineage>
        <taxon>Eukaryota</taxon>
        <taxon>Viridiplantae</taxon>
        <taxon>Streptophyta</taxon>
        <taxon>Embryophyta</taxon>
        <taxon>Tracheophyta</taxon>
        <taxon>Spermatophyta</taxon>
        <taxon>Magnoliopsida</taxon>
        <taxon>Ranunculales</taxon>
        <taxon>Ranunculaceae</taxon>
        <taxon>Coptidoideae</taxon>
        <taxon>Coptis</taxon>
    </lineage>
</organism>
<dbReference type="Gene3D" id="1.20.1280.50">
    <property type="match status" value="1"/>
</dbReference>
<dbReference type="PANTHER" id="PTHR38926">
    <property type="entry name" value="F-BOX DOMAIN CONTAINING PROTEIN, EXPRESSED"/>
    <property type="match status" value="1"/>
</dbReference>
<feature type="domain" description="F-box" evidence="1">
    <location>
        <begin position="10"/>
        <end position="52"/>
    </location>
</feature>
<dbReference type="OrthoDB" id="550575at2759"/>
<dbReference type="EMBL" id="JADFTS010000004">
    <property type="protein sequence ID" value="KAF9607914.1"/>
    <property type="molecule type" value="Genomic_DNA"/>
</dbReference>
<comment type="caution">
    <text evidence="2">The sequence shown here is derived from an EMBL/GenBank/DDBJ whole genome shotgun (WGS) entry which is preliminary data.</text>
</comment>
<dbReference type="SUPFAM" id="SSF52047">
    <property type="entry name" value="RNI-like"/>
    <property type="match status" value="1"/>
</dbReference>
<dbReference type="InterPro" id="IPR032675">
    <property type="entry name" value="LRR_dom_sf"/>
</dbReference>
<dbReference type="FunFam" id="1.20.1280.50:FF:000022">
    <property type="entry name" value="F-box protein FBW2"/>
    <property type="match status" value="1"/>
</dbReference>
<dbReference type="AlphaFoldDB" id="A0A835LYK8"/>
<dbReference type="PANTHER" id="PTHR38926:SF80">
    <property type="entry name" value="F-BOX DOMAIN, LEUCINE-RICH REPEAT DOMAIN SUPERFAMILY"/>
    <property type="match status" value="1"/>
</dbReference>
<accession>A0A835LYK8</accession>
<evidence type="ECO:0000313" key="3">
    <source>
        <dbReference type="Proteomes" id="UP000631114"/>
    </source>
</evidence>
<keyword evidence="3" id="KW-1185">Reference proteome</keyword>
<dbReference type="InterPro" id="IPR001810">
    <property type="entry name" value="F-box_dom"/>
</dbReference>